<dbReference type="EMBL" id="CP061538">
    <property type="protein sequence ID" value="QNV39433.1"/>
    <property type="molecule type" value="Genomic_DNA"/>
</dbReference>
<dbReference type="PROSITE" id="PS51406">
    <property type="entry name" value="FIBRINOGEN_C_2"/>
    <property type="match status" value="1"/>
</dbReference>
<keyword evidence="5" id="KW-1185">Reference proteome</keyword>
<sequence>MKKISLARSVAASAAAFALGASLLPLTVAQAAPTVDGSSSDKAAASCYEIKKNDPSSKSGSYWLYTPAMEAPEQFYCDQETDGGGWVLIGRGREGWSEEYAGKGKAADLASNPDGTDAFKPVQLPSETVNGLLDGKSPSDLQDGVRFKRAANSDGSAWQEVRAHRDRTTRWSWALQGYASWSNISFDNPSGYDADANYASSIGRVGNWNNRMNAMSFTSTADFNWNLGFSYGAYMTGTNSASSYLWTPTGRSAMPFTQVYVRPTLTQDDAGFQDIPDAGWGAEKQTQLPNNYSSTMKWRTSNESGTGATSEMNTRVQAISQVGNTVFTGGDFKNVVSRSGEVVEQAYLAGFDVDTQELVRGFTPTFNGQIKAVEGLSNGKLAVGGEFNEVNGEPAAGFVVLDPATGQIDHTFDWKVENRLTSGTSVVKTIQEKNGYLYIGGSFTHVKGATSTNFAYARNASRFDMKSGSVDWNWRPNFNGSVNGISAADDGSAVYAAGYFTTNGTDSQYKLAALDPTTGKKQKDWNWKLSYTNPLTEGKQGFQFDVQTAGDTVFAGGAEHLLAQYRTSDMSRLSSSITKSGGDFQDISKNGDVIYGACHCGDWVYEGGETHDGPWNENKNIDMIRLIGAFDAKTGQVLPKFNPNIAGEKGHGIWESFTDSKGNLWVGGDITKTMSASGVQNTVGFARYAPADVTPAAAPSNLAVTTVDGIDKLTWKSNTSAGTTYQVLRNNRVIATVPKGQTTFEIKNTGDSRYFVRSVDDSGNYSETTPVAVATAAATPTAEPTTPAPTTPVPTTEPTVEPTTPAPTTPAPTTPAPVVEDKVAVAYGDNWNYQVSPWFISNTWKNYDTTVRSWGNAATPMGWNVPSLKTQLNNTPWRQPSSIYLRKEITINNPADYQNLVLNYRSDDGTVLYVNGQEVKRDNMATGTITPFSLARSSKTNNQGINSPLEVSIPASSLKQGKNVIAVSVHGYRQSNAGVSFDMQATLKK</sequence>
<keyword evidence="2" id="KW-0732">Signal</keyword>
<dbReference type="Gene3D" id="2.60.120.260">
    <property type="entry name" value="Galactose-binding domain-like"/>
    <property type="match status" value="1"/>
</dbReference>
<feature type="domain" description="Fibrinogen C-terminal" evidence="3">
    <location>
        <begin position="38"/>
        <end position="94"/>
    </location>
</feature>
<dbReference type="SUPFAM" id="SSF49785">
    <property type="entry name" value="Galactose-binding domain-like"/>
    <property type="match status" value="1"/>
</dbReference>
<feature type="signal peptide" evidence="2">
    <location>
        <begin position="1"/>
        <end position="31"/>
    </location>
</feature>
<dbReference type="SUPFAM" id="SSF50998">
    <property type="entry name" value="Quinoprotein alcohol dehydrogenase-like"/>
    <property type="match status" value="1"/>
</dbReference>
<evidence type="ECO:0000256" key="1">
    <source>
        <dbReference type="SAM" id="MobiDB-lite"/>
    </source>
</evidence>
<dbReference type="InterPro" id="IPR013431">
    <property type="entry name" value="Delta_60_rpt"/>
</dbReference>
<dbReference type="NCBIfam" id="NF040941">
    <property type="entry name" value="GGGWT_bact"/>
    <property type="match status" value="1"/>
</dbReference>
<dbReference type="Proteomes" id="UP000516421">
    <property type="component" value="Chromosome"/>
</dbReference>
<evidence type="ECO:0000256" key="2">
    <source>
        <dbReference type="SAM" id="SignalP"/>
    </source>
</evidence>
<dbReference type="AlphaFoldDB" id="A0A7H2BID7"/>
<dbReference type="KEGG" id="rama:IDM48_08575"/>
<feature type="compositionally biased region" description="Pro residues" evidence="1">
    <location>
        <begin position="804"/>
        <end position="815"/>
    </location>
</feature>
<organism evidence="4 5">
    <name type="scientific">Rothia amarae</name>
    <dbReference type="NCBI Taxonomy" id="169480"/>
    <lineage>
        <taxon>Bacteria</taxon>
        <taxon>Bacillati</taxon>
        <taxon>Actinomycetota</taxon>
        <taxon>Actinomycetes</taxon>
        <taxon>Micrococcales</taxon>
        <taxon>Micrococcaceae</taxon>
        <taxon>Rothia</taxon>
    </lineage>
</organism>
<feature type="compositionally biased region" description="Low complexity" evidence="1">
    <location>
        <begin position="793"/>
        <end position="803"/>
    </location>
</feature>
<dbReference type="Pfam" id="PF17164">
    <property type="entry name" value="DUF5122"/>
    <property type="match status" value="1"/>
</dbReference>
<dbReference type="InterPro" id="IPR011047">
    <property type="entry name" value="Quinoprotein_ADH-like_sf"/>
</dbReference>
<dbReference type="InterPro" id="IPR036056">
    <property type="entry name" value="Fibrinogen-like_C"/>
</dbReference>
<gene>
    <name evidence="4" type="ORF">IDM48_08575</name>
</gene>
<evidence type="ECO:0000313" key="5">
    <source>
        <dbReference type="Proteomes" id="UP000516421"/>
    </source>
</evidence>
<dbReference type="SUPFAM" id="SSF56496">
    <property type="entry name" value="Fibrinogen C-terminal domain-like"/>
    <property type="match status" value="1"/>
</dbReference>
<feature type="chain" id="PRO_5028813325" evidence="2">
    <location>
        <begin position="32"/>
        <end position="989"/>
    </location>
</feature>
<accession>A0A7H2BID7</accession>
<proteinExistence type="predicted"/>
<dbReference type="InterPro" id="IPR002181">
    <property type="entry name" value="Fibrinogen_a/b/g_C_dom"/>
</dbReference>
<name>A0A7H2BID7_9MICC</name>
<dbReference type="RefSeq" id="WP_190616951.1">
    <property type="nucleotide sequence ID" value="NZ_CP061538.1"/>
</dbReference>
<feature type="region of interest" description="Disordered" evidence="1">
    <location>
        <begin position="777"/>
        <end position="816"/>
    </location>
</feature>
<protein>
    <submittedName>
        <fullName evidence="4">Fibrinogen</fullName>
    </submittedName>
</protein>
<evidence type="ECO:0000259" key="3">
    <source>
        <dbReference type="PROSITE" id="PS51406"/>
    </source>
</evidence>
<dbReference type="InterPro" id="IPR008979">
    <property type="entry name" value="Galactose-bd-like_sf"/>
</dbReference>
<dbReference type="Gene3D" id="3.90.215.10">
    <property type="entry name" value="Gamma Fibrinogen, chain A, domain 1"/>
    <property type="match status" value="1"/>
</dbReference>
<reference evidence="4 5" key="1">
    <citation type="submission" date="2020-09" db="EMBL/GenBank/DDBJ databases">
        <title>Investigation of environmental microbe.</title>
        <authorList>
            <person name="Ou Y."/>
            <person name="Kang Q."/>
        </authorList>
    </citation>
    <scope>NUCLEOTIDE SEQUENCE [LARGE SCALE GENOMIC DNA]</scope>
    <source>
        <strain evidence="4 5">KJZ-9</strain>
    </source>
</reference>
<dbReference type="InterPro" id="IPR014716">
    <property type="entry name" value="Fibrinogen_a/b/g_C_1"/>
</dbReference>
<evidence type="ECO:0000313" key="4">
    <source>
        <dbReference type="EMBL" id="QNV39433.1"/>
    </source>
</evidence>